<feature type="compositionally biased region" description="Low complexity" evidence="1">
    <location>
        <begin position="22"/>
        <end position="32"/>
    </location>
</feature>
<reference evidence="3 4" key="1">
    <citation type="submission" date="2024-04" db="EMBL/GenBank/DDBJ databases">
        <title>Phyllosticta paracitricarpa is synonymous to the EU quarantine fungus P. citricarpa based on phylogenomic analyses.</title>
        <authorList>
            <consortium name="Lawrence Berkeley National Laboratory"/>
            <person name="Van ingen-buijs V.A."/>
            <person name="Van westerhoven A.C."/>
            <person name="Haridas S."/>
            <person name="Skiadas P."/>
            <person name="Martin F."/>
            <person name="Groenewald J.Z."/>
            <person name="Crous P.W."/>
            <person name="Seidl M.F."/>
        </authorList>
    </citation>
    <scope>NUCLEOTIDE SEQUENCE [LARGE SCALE GENOMIC DNA]</scope>
    <source>
        <strain evidence="3 4">CBS 141358</strain>
    </source>
</reference>
<comment type="caution">
    <text evidence="3">The sequence shown here is derived from an EMBL/GenBank/DDBJ whole genome shotgun (WGS) entry which is preliminary data.</text>
</comment>
<keyword evidence="2" id="KW-0812">Transmembrane</keyword>
<name>A0ABR1N9I0_9PEZI</name>
<evidence type="ECO:0000256" key="1">
    <source>
        <dbReference type="SAM" id="MobiDB-lite"/>
    </source>
</evidence>
<feature type="transmembrane region" description="Helical" evidence="2">
    <location>
        <begin position="106"/>
        <end position="134"/>
    </location>
</feature>
<gene>
    <name evidence="3" type="ORF">JOL62DRAFT_603321</name>
</gene>
<dbReference type="Proteomes" id="UP001367316">
    <property type="component" value="Unassembled WGS sequence"/>
</dbReference>
<sequence length="155" mass="16875">WPVAAIPFRPCTASLSLSISTTSNNNNNNNNNKHQPSSCPVGSVSFSLSLSPSSPRHAPPHTTTTTTTTPVVPTLAYRVPSARSPARPPSSRRELGPLRRSVQPRLISATVVVVRGAWFVVLSLALFGVCRWVVCAAGRADRRYWRDGFHRSICE</sequence>
<dbReference type="EMBL" id="JBBPBF010000012">
    <property type="protein sequence ID" value="KAK7611842.1"/>
    <property type="molecule type" value="Genomic_DNA"/>
</dbReference>
<protein>
    <submittedName>
        <fullName evidence="3">Uncharacterized protein</fullName>
    </submittedName>
</protein>
<feature type="region of interest" description="Disordered" evidence="1">
    <location>
        <begin position="22"/>
        <end position="97"/>
    </location>
</feature>
<feature type="non-terminal residue" evidence="3">
    <location>
        <position position="1"/>
    </location>
</feature>
<keyword evidence="2" id="KW-1133">Transmembrane helix</keyword>
<evidence type="ECO:0000256" key="2">
    <source>
        <dbReference type="SAM" id="Phobius"/>
    </source>
</evidence>
<evidence type="ECO:0000313" key="4">
    <source>
        <dbReference type="Proteomes" id="UP001367316"/>
    </source>
</evidence>
<proteinExistence type="predicted"/>
<feature type="compositionally biased region" description="Low complexity" evidence="1">
    <location>
        <begin position="40"/>
        <end position="85"/>
    </location>
</feature>
<accession>A0ABR1N9I0</accession>
<organism evidence="3 4">
    <name type="scientific">Phyllosticta paracitricarpa</name>
    <dbReference type="NCBI Taxonomy" id="2016321"/>
    <lineage>
        <taxon>Eukaryota</taxon>
        <taxon>Fungi</taxon>
        <taxon>Dikarya</taxon>
        <taxon>Ascomycota</taxon>
        <taxon>Pezizomycotina</taxon>
        <taxon>Dothideomycetes</taxon>
        <taxon>Dothideomycetes incertae sedis</taxon>
        <taxon>Botryosphaeriales</taxon>
        <taxon>Phyllostictaceae</taxon>
        <taxon>Phyllosticta</taxon>
    </lineage>
</organism>
<evidence type="ECO:0000313" key="3">
    <source>
        <dbReference type="EMBL" id="KAK7611842.1"/>
    </source>
</evidence>
<keyword evidence="2" id="KW-0472">Membrane</keyword>
<keyword evidence="4" id="KW-1185">Reference proteome</keyword>